<dbReference type="Pfam" id="PF06041">
    <property type="entry name" value="DUF924"/>
    <property type="match status" value="1"/>
</dbReference>
<evidence type="ECO:0000313" key="2">
    <source>
        <dbReference type="Proteomes" id="UP001219956"/>
    </source>
</evidence>
<dbReference type="Gene3D" id="1.20.58.320">
    <property type="entry name" value="TPR-like"/>
    <property type="match status" value="1"/>
</dbReference>
<dbReference type="RefSeq" id="WP_272752610.1">
    <property type="nucleotide sequence ID" value="NZ_JAQQLF010000019.1"/>
</dbReference>
<protein>
    <submittedName>
        <fullName evidence="1">DUF924 domain-containing protein</fullName>
    </submittedName>
</protein>
<dbReference type="SUPFAM" id="SSF48452">
    <property type="entry name" value="TPR-like"/>
    <property type="match status" value="1"/>
</dbReference>
<gene>
    <name evidence="1" type="ORF">PQU95_14200</name>
</gene>
<proteinExistence type="predicted"/>
<organism evidence="1 2">
    <name type="scientific">Vogesella aquatica</name>
    <dbReference type="NCBI Taxonomy" id="2984206"/>
    <lineage>
        <taxon>Bacteria</taxon>
        <taxon>Pseudomonadati</taxon>
        <taxon>Pseudomonadota</taxon>
        <taxon>Betaproteobacteria</taxon>
        <taxon>Neisseriales</taxon>
        <taxon>Chromobacteriaceae</taxon>
        <taxon>Vogesella</taxon>
    </lineage>
</organism>
<dbReference type="Proteomes" id="UP001219956">
    <property type="component" value="Unassembled WGS sequence"/>
</dbReference>
<dbReference type="EMBL" id="JAQQLF010000019">
    <property type="protein sequence ID" value="MDC7718360.1"/>
    <property type="molecule type" value="Genomic_DNA"/>
</dbReference>
<accession>A0ABT5J0K2</accession>
<dbReference type="Gene3D" id="1.25.40.10">
    <property type="entry name" value="Tetratricopeptide repeat domain"/>
    <property type="match status" value="1"/>
</dbReference>
<dbReference type="InterPro" id="IPR011990">
    <property type="entry name" value="TPR-like_helical_dom_sf"/>
</dbReference>
<name>A0ABT5J0K2_9NEIS</name>
<reference evidence="1 2" key="1">
    <citation type="submission" date="2023-01" db="EMBL/GenBank/DDBJ databases">
        <title>Novel species of the genus Vogesella isolated from rivers.</title>
        <authorList>
            <person name="Lu H."/>
        </authorList>
    </citation>
    <scope>NUCLEOTIDE SEQUENCE [LARGE SCALE GENOMIC DNA]</scope>
    <source>
        <strain evidence="1 2">DC21W</strain>
    </source>
</reference>
<comment type="caution">
    <text evidence="1">The sequence shown here is derived from an EMBL/GenBank/DDBJ whole genome shotgun (WGS) entry which is preliminary data.</text>
</comment>
<dbReference type="InterPro" id="IPR010323">
    <property type="entry name" value="DUF924"/>
</dbReference>
<keyword evidence="2" id="KW-1185">Reference proteome</keyword>
<sequence>MAWYEQVLQFWFGGSGDDMLALPREAWFKKDPVFDGIIRERFAPLLAELAAGTLQPDASDARQVLAWLIVADQFPRNLYRGQAQAFATDAQALAASHAALAARLDIRLPPVARWFVYLPLEHSEQLADQEASVRRFESLPHGSPGRDNVIDFARRHHEIVARFGRFPHRNAALGRPSTQDELTFLAQPGSAF</sequence>
<evidence type="ECO:0000313" key="1">
    <source>
        <dbReference type="EMBL" id="MDC7718360.1"/>
    </source>
</evidence>